<feature type="compositionally biased region" description="Low complexity" evidence="1">
    <location>
        <begin position="123"/>
        <end position="173"/>
    </location>
</feature>
<feature type="region of interest" description="Disordered" evidence="1">
    <location>
        <begin position="123"/>
        <end position="261"/>
    </location>
</feature>
<reference evidence="2" key="1">
    <citation type="submission" date="2015-05" db="UniProtKB">
        <authorList>
            <consortium name="EnsemblMetazoa"/>
        </authorList>
    </citation>
    <scope>IDENTIFICATION</scope>
</reference>
<keyword evidence="3" id="KW-1185">Reference proteome</keyword>
<evidence type="ECO:0000256" key="1">
    <source>
        <dbReference type="SAM" id="MobiDB-lite"/>
    </source>
</evidence>
<name>T1HLQ4_RHOPR</name>
<feature type="compositionally biased region" description="Low complexity" evidence="1">
    <location>
        <begin position="186"/>
        <end position="200"/>
    </location>
</feature>
<feature type="region of interest" description="Disordered" evidence="1">
    <location>
        <begin position="1"/>
        <end position="34"/>
    </location>
</feature>
<protein>
    <submittedName>
        <fullName evidence="2">Uncharacterized protein</fullName>
    </submittedName>
</protein>
<evidence type="ECO:0000313" key="2">
    <source>
        <dbReference type="EnsemblMetazoa" id="RPRC004978-PA"/>
    </source>
</evidence>
<accession>T1HLQ4</accession>
<organism evidence="2 3">
    <name type="scientific">Rhodnius prolixus</name>
    <name type="common">Triatomid bug</name>
    <dbReference type="NCBI Taxonomy" id="13249"/>
    <lineage>
        <taxon>Eukaryota</taxon>
        <taxon>Metazoa</taxon>
        <taxon>Ecdysozoa</taxon>
        <taxon>Arthropoda</taxon>
        <taxon>Hexapoda</taxon>
        <taxon>Insecta</taxon>
        <taxon>Pterygota</taxon>
        <taxon>Neoptera</taxon>
        <taxon>Paraneoptera</taxon>
        <taxon>Hemiptera</taxon>
        <taxon>Heteroptera</taxon>
        <taxon>Panheteroptera</taxon>
        <taxon>Cimicomorpha</taxon>
        <taxon>Reduviidae</taxon>
        <taxon>Triatominae</taxon>
        <taxon>Rhodnius</taxon>
    </lineage>
</organism>
<dbReference type="HOGENOM" id="CLU_1067840_0_0_1"/>
<feature type="region of interest" description="Disordered" evidence="1">
    <location>
        <begin position="83"/>
        <end position="105"/>
    </location>
</feature>
<dbReference type="InParanoid" id="T1HLQ4"/>
<evidence type="ECO:0000313" key="3">
    <source>
        <dbReference type="Proteomes" id="UP000015103"/>
    </source>
</evidence>
<sequence length="261" mass="27224">MGNKQLVLKKKYRTPETPSKATPTKSSASGNQGYTSSMVLPALSLSPEVPFNLHYTPVYQTTHDTSPIGDTLGSPLALKGAPFTSDSPISSSLNSSRRASQESLRSQLSLKSALSAVTSPTSMYSVSSSAPSINSGHTTSSTPSNTSSSATSTTSSSYTSSDRSSKAPTSSSSIIHRQLSDESMYSAVSEISCRSSSSAHSIKDTADSPPPPVPPRRKSSDKIRLELRESNEEIKPPSMGSLVGITSEGTSSITPAPSADV</sequence>
<dbReference type="VEuPathDB" id="VectorBase:RPRC004978"/>
<feature type="compositionally biased region" description="Basic and acidic residues" evidence="1">
    <location>
        <begin position="218"/>
        <end position="235"/>
    </location>
</feature>
<dbReference type="EnsemblMetazoa" id="RPRC004978-RA">
    <property type="protein sequence ID" value="RPRC004978-PA"/>
    <property type="gene ID" value="RPRC004978"/>
</dbReference>
<feature type="compositionally biased region" description="Low complexity" evidence="1">
    <location>
        <begin position="85"/>
        <end position="103"/>
    </location>
</feature>
<dbReference type="EMBL" id="ACPB03010562">
    <property type="status" value="NOT_ANNOTATED_CDS"/>
    <property type="molecule type" value="Genomic_DNA"/>
</dbReference>
<feature type="compositionally biased region" description="Polar residues" evidence="1">
    <location>
        <begin position="16"/>
        <end position="34"/>
    </location>
</feature>
<dbReference type="AlphaFoldDB" id="T1HLQ4"/>
<dbReference type="Proteomes" id="UP000015103">
    <property type="component" value="Unassembled WGS sequence"/>
</dbReference>
<proteinExistence type="predicted"/>